<comment type="subcellular location">
    <subcellularLocation>
        <location evidence="1">Cell membrane</location>
        <topology evidence="1">Multi-pass membrane protein</topology>
    </subcellularLocation>
</comment>
<evidence type="ECO:0000256" key="8">
    <source>
        <dbReference type="ARBA" id="ARBA00022840"/>
    </source>
</evidence>
<dbReference type="InterPro" id="IPR017871">
    <property type="entry name" value="ABC_transporter-like_CS"/>
</dbReference>
<evidence type="ECO:0000256" key="2">
    <source>
        <dbReference type="ARBA" id="ARBA00022448"/>
    </source>
</evidence>
<dbReference type="CDD" id="cd03216">
    <property type="entry name" value="ABC_Carb_Monos_I"/>
    <property type="match status" value="1"/>
</dbReference>
<feature type="transmembrane region" description="Helical" evidence="11">
    <location>
        <begin position="769"/>
        <end position="790"/>
    </location>
</feature>
<evidence type="ECO:0000256" key="3">
    <source>
        <dbReference type="ARBA" id="ARBA00022475"/>
    </source>
</evidence>
<evidence type="ECO:0000256" key="6">
    <source>
        <dbReference type="ARBA" id="ARBA00022737"/>
    </source>
</evidence>
<keyword evidence="14" id="KW-1185">Reference proteome</keyword>
<dbReference type="RefSeq" id="WP_011941967.1">
    <property type="nucleotide sequence ID" value="NC_009484.1"/>
</dbReference>
<evidence type="ECO:0000256" key="9">
    <source>
        <dbReference type="ARBA" id="ARBA00022989"/>
    </source>
</evidence>
<dbReference type="PROSITE" id="PS50893">
    <property type="entry name" value="ABC_TRANSPORTER_2"/>
    <property type="match status" value="2"/>
</dbReference>
<keyword evidence="4" id="KW-0762">Sugar transport</keyword>
<feature type="domain" description="ABC transporter" evidence="12">
    <location>
        <begin position="22"/>
        <end position="263"/>
    </location>
</feature>
<dbReference type="AlphaFoldDB" id="A5FXF5"/>
<dbReference type="GO" id="GO:0022857">
    <property type="term" value="F:transmembrane transporter activity"/>
    <property type="evidence" value="ECO:0007669"/>
    <property type="project" value="InterPro"/>
</dbReference>
<dbReference type="Proteomes" id="UP000000245">
    <property type="component" value="Chromosome"/>
</dbReference>
<dbReference type="Pfam" id="PF00005">
    <property type="entry name" value="ABC_tran"/>
    <property type="match status" value="2"/>
</dbReference>
<sequence>MTVGVAASPPGRDVSGAAGEALALAGITKRYGPTLANEDVSFRIAAGEVVGLIGANGAGKSTLMRILAGVTEPDAGELAIAGRRIELARYTPHGARAAGIRIVHQELSLCGSLTVAENFFVEQPGSGGSGPAWRRACERLARAHIDAIFPASGIDPRARAGTLPIAQRQMVEIARAAASPDLGVLILDEPTSSLDSRRSDDLQRFIGRLAARGVAVIFISHKLHEIAAVTRRVLVMRNGRLVRDAATAAIGVPQMIEAMAGEAAAALSAARPPAPSASAAALITIGAPFGTAGLTLHAGEIVGLAGLEGGGQPELLHAIRRAARGRRIAGITCGAKAAFVSGDRRGEGVFPLWSAIANATIARIAAGPATAWLRPAGERAEAARWLEAVRLPADRATAPILDLSGGNQQKVLMARALMAEADIILLDDPTRGVDVAVKREFYRLIRDAAAQGKLIVWHSSETIEFLECDRVCVLHDGAIRRVLAGDGISEDEIVSTAFAEQIGGDGRAAGGERRFRRDWSAAAPVLILAAIFGIIVALNRSVASLFGIGLLSGAAVPLVLVTLAQMVVIGGSEIDLGVGACAGLANVLSATILVRAPWAGALALLLLLGAYALLGWLIQVRTMPAIVVTLGASFIWAGIGYALQPTPGGSAPGWLAAASAWSPAGVSSSVVFIVAALLGGLALNASRIGVVLRGFGANPRAMAQSGWPAARIAMLRYAIAGGFAVLAGLSMTAINTSSDINAGGSYTLLSIAAAVIGGCSLLGGEITALGAVCGALSLSLIGSLLGFLGVSTDYNAAVQGGMLIAILAAREILRWRRA</sequence>
<feature type="transmembrane region" description="Helical" evidence="11">
    <location>
        <begin position="664"/>
        <end position="683"/>
    </location>
</feature>
<dbReference type="EMBL" id="CP000697">
    <property type="protein sequence ID" value="ABQ30287.1"/>
    <property type="molecule type" value="Genomic_DNA"/>
</dbReference>
<dbReference type="KEGG" id="acr:Acry_1071"/>
<evidence type="ECO:0000313" key="13">
    <source>
        <dbReference type="EMBL" id="ABQ30287.1"/>
    </source>
</evidence>
<evidence type="ECO:0000259" key="12">
    <source>
        <dbReference type="PROSITE" id="PS50893"/>
    </source>
</evidence>
<feature type="domain" description="ABC transporter" evidence="12">
    <location>
        <begin position="274"/>
        <end position="501"/>
    </location>
</feature>
<dbReference type="eggNOG" id="COG1129">
    <property type="taxonomic scope" value="Bacteria"/>
</dbReference>
<keyword evidence="2" id="KW-0813">Transport</keyword>
<dbReference type="PANTHER" id="PTHR43790">
    <property type="entry name" value="CARBOHYDRATE TRANSPORT ATP-BINDING PROTEIN MG119-RELATED"/>
    <property type="match status" value="1"/>
</dbReference>
<evidence type="ECO:0000256" key="5">
    <source>
        <dbReference type="ARBA" id="ARBA00022692"/>
    </source>
</evidence>
<dbReference type="InterPro" id="IPR003439">
    <property type="entry name" value="ABC_transporter-like_ATP-bd"/>
</dbReference>
<keyword evidence="6" id="KW-0677">Repeat</keyword>
<dbReference type="PANTHER" id="PTHR43790:SF9">
    <property type="entry name" value="GALACTOFURANOSE TRANSPORTER ATP-BINDING PROTEIN YTFR"/>
    <property type="match status" value="1"/>
</dbReference>
<feature type="transmembrane region" description="Helical" evidence="11">
    <location>
        <begin position="740"/>
        <end position="762"/>
    </location>
</feature>
<dbReference type="CDD" id="cd06579">
    <property type="entry name" value="TM_PBP1_transp_AraH_like"/>
    <property type="match status" value="1"/>
</dbReference>
<proteinExistence type="predicted"/>
<dbReference type="Gene3D" id="3.40.50.300">
    <property type="entry name" value="P-loop containing nucleotide triphosphate hydrolases"/>
    <property type="match status" value="2"/>
</dbReference>
<evidence type="ECO:0000256" key="11">
    <source>
        <dbReference type="SAM" id="Phobius"/>
    </source>
</evidence>
<evidence type="ECO:0000256" key="4">
    <source>
        <dbReference type="ARBA" id="ARBA00022597"/>
    </source>
</evidence>
<dbReference type="GO" id="GO:0005524">
    <property type="term" value="F:ATP binding"/>
    <property type="evidence" value="ECO:0007669"/>
    <property type="project" value="UniProtKB-KW"/>
</dbReference>
<dbReference type="InterPro" id="IPR027417">
    <property type="entry name" value="P-loop_NTPase"/>
</dbReference>
<name>A5FXF5_ACICJ</name>
<keyword evidence="3" id="KW-1003">Cell membrane</keyword>
<feature type="transmembrane region" description="Helical" evidence="11">
    <location>
        <begin position="600"/>
        <end position="618"/>
    </location>
</feature>
<keyword evidence="9 11" id="KW-1133">Transmembrane helix</keyword>
<feature type="transmembrane region" description="Helical" evidence="11">
    <location>
        <begin position="714"/>
        <end position="734"/>
    </location>
</feature>
<protein>
    <submittedName>
        <fullName evidence="13">Monosaccharide ABC transporter membrane protein, CUT2 family / monosaccharide ABC transporter ATP-binding protein, CUT2 family</fullName>
    </submittedName>
</protein>
<keyword evidence="7" id="KW-0547">Nucleotide-binding</keyword>
<evidence type="ECO:0000313" key="14">
    <source>
        <dbReference type="Proteomes" id="UP000000245"/>
    </source>
</evidence>
<keyword evidence="5 11" id="KW-0812">Transmembrane</keyword>
<organism evidence="13 14">
    <name type="scientific">Acidiphilium cryptum (strain JF-5)</name>
    <dbReference type="NCBI Taxonomy" id="349163"/>
    <lineage>
        <taxon>Bacteria</taxon>
        <taxon>Pseudomonadati</taxon>
        <taxon>Pseudomonadota</taxon>
        <taxon>Alphaproteobacteria</taxon>
        <taxon>Acetobacterales</taxon>
        <taxon>Acidocellaceae</taxon>
        <taxon>Acidiphilium</taxon>
    </lineage>
</organism>
<dbReference type="InterPro" id="IPR003593">
    <property type="entry name" value="AAA+_ATPase"/>
</dbReference>
<dbReference type="InterPro" id="IPR050107">
    <property type="entry name" value="ABC_carbohydrate_import_ATPase"/>
</dbReference>
<reference evidence="13 14" key="1">
    <citation type="submission" date="2007-05" db="EMBL/GenBank/DDBJ databases">
        <title>Complete sequence of chromosome of Acidiphilium cryptum JF-5.</title>
        <authorList>
            <consortium name="US DOE Joint Genome Institute"/>
            <person name="Copeland A."/>
            <person name="Lucas S."/>
            <person name="Lapidus A."/>
            <person name="Barry K."/>
            <person name="Detter J.C."/>
            <person name="Glavina del Rio T."/>
            <person name="Hammon N."/>
            <person name="Israni S."/>
            <person name="Dalin E."/>
            <person name="Tice H."/>
            <person name="Pitluck S."/>
            <person name="Sims D."/>
            <person name="Brettin T."/>
            <person name="Bruce D."/>
            <person name="Han C."/>
            <person name="Schmutz J."/>
            <person name="Larimer F."/>
            <person name="Land M."/>
            <person name="Hauser L."/>
            <person name="Kyrpides N."/>
            <person name="Kim E."/>
            <person name="Magnuson T."/>
            <person name="Richardson P."/>
        </authorList>
    </citation>
    <scope>NUCLEOTIDE SEQUENCE [LARGE SCALE GENOMIC DNA]</scope>
    <source>
        <strain evidence="13 14">JF-5</strain>
    </source>
</reference>
<dbReference type="GO" id="GO:0005886">
    <property type="term" value="C:plasma membrane"/>
    <property type="evidence" value="ECO:0007669"/>
    <property type="project" value="UniProtKB-SubCell"/>
</dbReference>
<keyword evidence="8 13" id="KW-0067">ATP-binding</keyword>
<accession>A5FXF5</accession>
<dbReference type="SMART" id="SM00382">
    <property type="entry name" value="AAA"/>
    <property type="match status" value="2"/>
</dbReference>
<gene>
    <name evidence="13" type="ordered locus">Acry_1071</name>
</gene>
<dbReference type="SUPFAM" id="SSF52540">
    <property type="entry name" value="P-loop containing nucleoside triphosphate hydrolases"/>
    <property type="match status" value="2"/>
</dbReference>
<feature type="transmembrane region" description="Helical" evidence="11">
    <location>
        <begin position="625"/>
        <end position="644"/>
    </location>
</feature>
<evidence type="ECO:0000256" key="1">
    <source>
        <dbReference type="ARBA" id="ARBA00004651"/>
    </source>
</evidence>
<feature type="transmembrane region" description="Helical" evidence="11">
    <location>
        <begin position="544"/>
        <end position="564"/>
    </location>
</feature>
<dbReference type="GO" id="GO:0016887">
    <property type="term" value="F:ATP hydrolysis activity"/>
    <property type="evidence" value="ECO:0007669"/>
    <property type="project" value="InterPro"/>
</dbReference>
<dbReference type="PROSITE" id="PS00211">
    <property type="entry name" value="ABC_TRANSPORTER_1"/>
    <property type="match status" value="1"/>
</dbReference>
<dbReference type="InterPro" id="IPR001851">
    <property type="entry name" value="ABC_transp_permease"/>
</dbReference>
<keyword evidence="10 11" id="KW-0472">Membrane</keyword>
<dbReference type="STRING" id="349163.Acry_1071"/>
<dbReference type="eggNOG" id="COG1172">
    <property type="taxonomic scope" value="Bacteria"/>
</dbReference>
<evidence type="ECO:0000256" key="7">
    <source>
        <dbReference type="ARBA" id="ARBA00022741"/>
    </source>
</evidence>
<evidence type="ECO:0000256" key="10">
    <source>
        <dbReference type="ARBA" id="ARBA00023136"/>
    </source>
</evidence>
<dbReference type="HOGENOM" id="CLU_012904_1_0_5"/>
<dbReference type="Pfam" id="PF02653">
    <property type="entry name" value="BPD_transp_2"/>
    <property type="match status" value="1"/>
</dbReference>
<feature type="transmembrane region" description="Helical" evidence="11">
    <location>
        <begin position="519"/>
        <end position="538"/>
    </location>
</feature>
<feature type="transmembrane region" description="Helical" evidence="11">
    <location>
        <begin position="796"/>
        <end position="813"/>
    </location>
</feature>